<proteinExistence type="predicted"/>
<evidence type="ECO:0000259" key="1">
    <source>
        <dbReference type="PROSITE" id="PS51094"/>
    </source>
</evidence>
<dbReference type="InterPro" id="IPR051541">
    <property type="entry name" value="PTS_SugarTrans_NitroReg"/>
</dbReference>
<dbReference type="GO" id="GO:0016740">
    <property type="term" value="F:transferase activity"/>
    <property type="evidence" value="ECO:0007669"/>
    <property type="project" value="UniProtKB-KW"/>
</dbReference>
<reference evidence="2 3" key="1">
    <citation type="submission" date="2018-11" db="EMBL/GenBank/DDBJ databases">
        <title>Genomic Encyclopedia of Type Strains, Phase IV (KMG-IV): sequencing the most valuable type-strain genomes for metagenomic binning, comparative biology and taxonomic classification.</title>
        <authorList>
            <person name="Goeker M."/>
        </authorList>
    </citation>
    <scope>NUCLEOTIDE SEQUENCE [LARGE SCALE GENOMIC DNA]</scope>
    <source>
        <strain evidence="2 3">DSM 27238</strain>
    </source>
</reference>
<dbReference type="PANTHER" id="PTHR47738">
    <property type="entry name" value="PTS SYSTEM FRUCTOSE-LIKE EIIA COMPONENT-RELATED"/>
    <property type="match status" value="1"/>
</dbReference>
<comment type="caution">
    <text evidence="2">The sequence shown here is derived from an EMBL/GenBank/DDBJ whole genome shotgun (WGS) entry which is preliminary data.</text>
</comment>
<name>A0A3N4W9P6_9PAST</name>
<dbReference type="SUPFAM" id="SSF55804">
    <property type="entry name" value="Phoshotransferase/anion transport protein"/>
    <property type="match status" value="1"/>
</dbReference>
<dbReference type="OrthoDB" id="95460at2"/>
<organism evidence="2 3">
    <name type="scientific">Vespertiliibacter pulmonis</name>
    <dbReference type="NCBI Taxonomy" id="1443036"/>
    <lineage>
        <taxon>Bacteria</taxon>
        <taxon>Pseudomonadati</taxon>
        <taxon>Pseudomonadota</taxon>
        <taxon>Gammaproteobacteria</taxon>
        <taxon>Pasteurellales</taxon>
        <taxon>Pasteurellaceae</taxon>
        <taxon>Vespertiliibacter</taxon>
    </lineage>
</organism>
<sequence length="176" mass="19942">MMKLTQFLSLEYIQQGVLLSSKKRVLELIGKLVADIANAQSTQTENTVCPLECFSNLFKREKLGSTALNNGVALPHTKLPQNNHITIKQPIAVFLQLAKPIDFEAEDHKEVDLVYAILFPEEHCEQYRGGLMNIAHQLSDKVLLKQLRAATSIEEIWSIFSYADQQAETQLEQKMD</sequence>
<dbReference type="PANTHER" id="PTHR47738:SF1">
    <property type="entry name" value="NITROGEN REGULATORY PROTEIN"/>
    <property type="match status" value="1"/>
</dbReference>
<protein>
    <submittedName>
        <fullName evidence="2">Phosphotransferase IIA-like nitrogen-regulatory protein PtsN</fullName>
    </submittedName>
</protein>
<dbReference type="AlphaFoldDB" id="A0A3N4W9P6"/>
<dbReference type="Proteomes" id="UP000281691">
    <property type="component" value="Unassembled WGS sequence"/>
</dbReference>
<feature type="domain" description="PTS EIIA type-2" evidence="1">
    <location>
        <begin position="6"/>
        <end position="163"/>
    </location>
</feature>
<dbReference type="CDD" id="cd00211">
    <property type="entry name" value="PTS_IIA_fru"/>
    <property type="match status" value="1"/>
</dbReference>
<evidence type="ECO:0000313" key="2">
    <source>
        <dbReference type="EMBL" id="RPE86267.1"/>
    </source>
</evidence>
<dbReference type="InterPro" id="IPR016152">
    <property type="entry name" value="PTrfase/Anion_transptr"/>
</dbReference>
<dbReference type="InterPro" id="IPR002178">
    <property type="entry name" value="PTS_EIIA_type-2_dom"/>
</dbReference>
<dbReference type="GO" id="GO:0030295">
    <property type="term" value="F:protein kinase activator activity"/>
    <property type="evidence" value="ECO:0007669"/>
    <property type="project" value="TreeGrafter"/>
</dbReference>
<dbReference type="Gene3D" id="3.40.930.10">
    <property type="entry name" value="Mannitol-specific EII, Chain A"/>
    <property type="match status" value="1"/>
</dbReference>
<accession>A0A3N4W9P6</accession>
<dbReference type="PROSITE" id="PS51094">
    <property type="entry name" value="PTS_EIIA_TYPE_2"/>
    <property type="match status" value="1"/>
</dbReference>
<gene>
    <name evidence="2" type="ORF">EDC46_0662</name>
</gene>
<evidence type="ECO:0000313" key="3">
    <source>
        <dbReference type="Proteomes" id="UP000281691"/>
    </source>
</evidence>
<keyword evidence="3" id="KW-1185">Reference proteome</keyword>
<dbReference type="EMBL" id="RKQP01000001">
    <property type="protein sequence ID" value="RPE86267.1"/>
    <property type="molecule type" value="Genomic_DNA"/>
</dbReference>
<keyword evidence="2" id="KW-0808">Transferase</keyword>
<dbReference type="Pfam" id="PF00359">
    <property type="entry name" value="PTS_EIIA_2"/>
    <property type="match status" value="1"/>
</dbReference>